<evidence type="ECO:0000256" key="1">
    <source>
        <dbReference type="SAM" id="Phobius"/>
    </source>
</evidence>
<organism evidence="2 3">
    <name type="scientific">Carboxylicivirga marina</name>
    <dbReference type="NCBI Taxonomy" id="2800988"/>
    <lineage>
        <taxon>Bacteria</taxon>
        <taxon>Pseudomonadati</taxon>
        <taxon>Bacteroidota</taxon>
        <taxon>Bacteroidia</taxon>
        <taxon>Marinilabiliales</taxon>
        <taxon>Marinilabiliaceae</taxon>
        <taxon>Carboxylicivirga</taxon>
    </lineage>
</organism>
<feature type="transmembrane region" description="Helical" evidence="1">
    <location>
        <begin position="12"/>
        <end position="39"/>
    </location>
</feature>
<name>A0ABS1HQT5_9BACT</name>
<reference evidence="2 3" key="1">
    <citation type="submission" date="2021-01" db="EMBL/GenBank/DDBJ databases">
        <title>Carboxyliciviraga sp.nov., isolated from coastal sediments.</title>
        <authorList>
            <person name="Lu D."/>
            <person name="Zhang T."/>
        </authorList>
    </citation>
    <scope>NUCLEOTIDE SEQUENCE [LARGE SCALE GENOMIC DNA]</scope>
    <source>
        <strain evidence="2 3">N1Y132</strain>
    </source>
</reference>
<keyword evidence="1" id="KW-1133">Transmembrane helix</keyword>
<keyword evidence="3" id="KW-1185">Reference proteome</keyword>
<dbReference type="EMBL" id="JAENRR010000115">
    <property type="protein sequence ID" value="MBK3519980.1"/>
    <property type="molecule type" value="Genomic_DNA"/>
</dbReference>
<evidence type="ECO:0008006" key="4">
    <source>
        <dbReference type="Google" id="ProtNLM"/>
    </source>
</evidence>
<evidence type="ECO:0000313" key="2">
    <source>
        <dbReference type="EMBL" id="MBK3519980.1"/>
    </source>
</evidence>
<keyword evidence="1" id="KW-0812">Transmembrane</keyword>
<evidence type="ECO:0000313" key="3">
    <source>
        <dbReference type="Proteomes" id="UP000605676"/>
    </source>
</evidence>
<keyword evidence="1" id="KW-0472">Membrane</keyword>
<sequence>MTNKHIFLPLYIKLLIVISDWFFLFGLLISFPVMMFIQLGFEIGRNSEETIIWTLSQASILFLIGLIRALRRIIIIESATTFTSGIAVGEIILLDSSKKKYHKTLFRLSVEFKNENNNSSIVKNYYLVNSKIARNKYDYTFVYNINTPEKVVLINLLPKLVKNYLKKIESTIANKPQ</sequence>
<dbReference type="RefSeq" id="WP_200467197.1">
    <property type="nucleotide sequence ID" value="NZ_JAENRR010000115.1"/>
</dbReference>
<protein>
    <recommendedName>
        <fullName evidence="4">DUF304 domain-containing protein</fullName>
    </recommendedName>
</protein>
<dbReference type="Proteomes" id="UP000605676">
    <property type="component" value="Unassembled WGS sequence"/>
</dbReference>
<gene>
    <name evidence="2" type="ORF">JIV24_21780</name>
</gene>
<feature type="transmembrane region" description="Helical" evidence="1">
    <location>
        <begin position="51"/>
        <end position="70"/>
    </location>
</feature>
<comment type="caution">
    <text evidence="2">The sequence shown here is derived from an EMBL/GenBank/DDBJ whole genome shotgun (WGS) entry which is preliminary data.</text>
</comment>
<accession>A0ABS1HQT5</accession>
<proteinExistence type="predicted"/>